<dbReference type="GO" id="GO:0016757">
    <property type="term" value="F:glycosyltransferase activity"/>
    <property type="evidence" value="ECO:0007669"/>
    <property type="project" value="UniProtKB-UniRule"/>
</dbReference>
<accession>A0A914P2Q5</accession>
<dbReference type="EC" id="2.4.1.-" evidence="8"/>
<dbReference type="PANTHER" id="PTHR21645:SF2">
    <property type="entry name" value="GLYCOSYLTRANSFERASE FAMILY 92 PROTEIN F59C6.8"/>
    <property type="match status" value="1"/>
</dbReference>
<keyword evidence="7" id="KW-0472">Membrane</keyword>
<evidence type="ECO:0000313" key="10">
    <source>
        <dbReference type="WBParaSite" id="PDA_v2.g12120.t1"/>
    </source>
</evidence>
<protein>
    <recommendedName>
        <fullName evidence="8">Glycosyltransferase family 92 protein</fullName>
        <ecNumber evidence="8">2.4.1.-</ecNumber>
    </recommendedName>
</protein>
<evidence type="ECO:0000256" key="1">
    <source>
        <dbReference type="ARBA" id="ARBA00004167"/>
    </source>
</evidence>
<dbReference type="PANTHER" id="PTHR21645">
    <property type="entry name" value="GLYCOSYLTRANSFERASE FAMILY 92 PROTEIN"/>
    <property type="match status" value="1"/>
</dbReference>
<organism evidence="9 10">
    <name type="scientific">Panagrolaimus davidi</name>
    <dbReference type="NCBI Taxonomy" id="227884"/>
    <lineage>
        <taxon>Eukaryota</taxon>
        <taxon>Metazoa</taxon>
        <taxon>Ecdysozoa</taxon>
        <taxon>Nematoda</taxon>
        <taxon>Chromadorea</taxon>
        <taxon>Rhabditida</taxon>
        <taxon>Tylenchina</taxon>
        <taxon>Panagrolaimomorpha</taxon>
        <taxon>Panagrolaimoidea</taxon>
        <taxon>Panagrolaimidae</taxon>
        <taxon>Panagrolaimus</taxon>
    </lineage>
</organism>
<dbReference type="AlphaFoldDB" id="A0A914P2Q5"/>
<proteinExistence type="inferred from homology"/>
<evidence type="ECO:0000256" key="7">
    <source>
        <dbReference type="ARBA" id="ARBA00023136"/>
    </source>
</evidence>
<dbReference type="Pfam" id="PF01697">
    <property type="entry name" value="Glyco_transf_92"/>
    <property type="match status" value="1"/>
</dbReference>
<keyword evidence="6" id="KW-1133">Transmembrane helix</keyword>
<comment type="similarity">
    <text evidence="2 8">Belongs to the glycosyltransferase 92 family.</text>
</comment>
<keyword evidence="3 8" id="KW-0328">Glycosyltransferase</keyword>
<evidence type="ECO:0000256" key="2">
    <source>
        <dbReference type="ARBA" id="ARBA00007647"/>
    </source>
</evidence>
<keyword evidence="5" id="KW-0812">Transmembrane</keyword>
<comment type="subcellular location">
    <subcellularLocation>
        <location evidence="1">Membrane</location>
        <topology evidence="1">Single-pass membrane protein</topology>
    </subcellularLocation>
</comment>
<evidence type="ECO:0000256" key="4">
    <source>
        <dbReference type="ARBA" id="ARBA00022679"/>
    </source>
</evidence>
<evidence type="ECO:0000256" key="6">
    <source>
        <dbReference type="ARBA" id="ARBA00022989"/>
    </source>
</evidence>
<dbReference type="GO" id="GO:0016020">
    <property type="term" value="C:membrane"/>
    <property type="evidence" value="ECO:0007669"/>
    <property type="project" value="UniProtKB-SubCell"/>
</dbReference>
<evidence type="ECO:0000256" key="8">
    <source>
        <dbReference type="RuleBase" id="RU366017"/>
    </source>
</evidence>
<evidence type="ECO:0000313" key="9">
    <source>
        <dbReference type="Proteomes" id="UP000887578"/>
    </source>
</evidence>
<dbReference type="WBParaSite" id="PDA_v2.g12120.t1">
    <property type="protein sequence ID" value="PDA_v2.g12120.t1"/>
    <property type="gene ID" value="PDA_v2.g12120"/>
</dbReference>
<sequence>MIILINGKRGAETINIQCHSKNKTENLISDAQIREAEPGPHCKWISYILNCTTVIDPKYFGLSMYNNKNKIEIKFEYPVKEKYPVIMCYPPMVYESRWQQIIFATEVYHYFGADLQIQYINSAMAEIVDLLEIYEKKKWIKVTKFTFIDFNETILSEIGYQPMWELDSRNQPIAYTDCMMRYRESSEFMVVADVDDVLIPREQSYYKEFSHWAKIYPFAVSFMYYRNGGVINAENSFGKFSLFNTLSSLSVTDGNTVGKSVYQSNKAESAWIHWPFFKNETVATISPKHGGKMIHVSIGNLANEKVC</sequence>
<evidence type="ECO:0000256" key="5">
    <source>
        <dbReference type="ARBA" id="ARBA00022692"/>
    </source>
</evidence>
<keyword evidence="9" id="KW-1185">Reference proteome</keyword>
<dbReference type="InterPro" id="IPR052012">
    <property type="entry name" value="GTase_92"/>
</dbReference>
<keyword evidence="4 8" id="KW-0808">Transferase</keyword>
<name>A0A914P2Q5_9BILA</name>
<evidence type="ECO:0000256" key="3">
    <source>
        <dbReference type="ARBA" id="ARBA00022676"/>
    </source>
</evidence>
<dbReference type="InterPro" id="IPR008166">
    <property type="entry name" value="Glyco_transf_92"/>
</dbReference>
<reference evidence="10" key="1">
    <citation type="submission" date="2022-11" db="UniProtKB">
        <authorList>
            <consortium name="WormBaseParasite"/>
        </authorList>
    </citation>
    <scope>IDENTIFICATION</scope>
</reference>
<dbReference type="Proteomes" id="UP000887578">
    <property type="component" value="Unplaced"/>
</dbReference>